<dbReference type="OrthoDB" id="5816932at2"/>
<dbReference type="Pfam" id="PF00440">
    <property type="entry name" value="TetR_N"/>
    <property type="match status" value="1"/>
</dbReference>
<dbReference type="Proteomes" id="UP000274695">
    <property type="component" value="Unassembled WGS sequence"/>
</dbReference>
<evidence type="ECO:0000259" key="3">
    <source>
        <dbReference type="PROSITE" id="PS50977"/>
    </source>
</evidence>
<dbReference type="SUPFAM" id="SSF46689">
    <property type="entry name" value="Homeodomain-like"/>
    <property type="match status" value="1"/>
</dbReference>
<evidence type="ECO:0000313" key="6">
    <source>
        <dbReference type="Proteomes" id="UP000237222"/>
    </source>
</evidence>
<organism evidence="4 6">
    <name type="scientific">Zhongshania marina</name>
    <dbReference type="NCBI Taxonomy" id="2304603"/>
    <lineage>
        <taxon>Bacteria</taxon>
        <taxon>Pseudomonadati</taxon>
        <taxon>Pseudomonadota</taxon>
        <taxon>Gammaproteobacteria</taxon>
        <taxon>Cellvibrionales</taxon>
        <taxon>Spongiibacteraceae</taxon>
        <taxon>Zhongshania</taxon>
    </lineage>
</organism>
<reference evidence="5 7" key="2">
    <citation type="submission" date="2018-10" db="EMBL/GenBank/DDBJ databases">
        <title>Draft genome sequence of Zhongshania sp. DSW25-10.</title>
        <authorList>
            <person name="Oh J."/>
        </authorList>
    </citation>
    <scope>NUCLEOTIDE SEQUENCE [LARGE SCALE GENOMIC DNA]</scope>
    <source>
        <strain evidence="5 7">DSW25-10</strain>
    </source>
</reference>
<dbReference type="PANTHER" id="PTHR30055">
    <property type="entry name" value="HTH-TYPE TRANSCRIPTIONAL REGULATOR RUTR"/>
    <property type="match status" value="1"/>
</dbReference>
<dbReference type="EMBL" id="PQGG01000007">
    <property type="protein sequence ID" value="POP54143.1"/>
    <property type="molecule type" value="Genomic_DNA"/>
</dbReference>
<gene>
    <name evidence="4" type="ORF">C0068_02430</name>
    <name evidence="5" type="ORF">D0911_12920</name>
</gene>
<dbReference type="PANTHER" id="PTHR30055:SF223">
    <property type="entry name" value="HTH-TYPE TRANSCRIPTIONAL REGULATOR UIDR"/>
    <property type="match status" value="1"/>
</dbReference>
<dbReference type="GO" id="GO:0000976">
    <property type="term" value="F:transcription cis-regulatory region binding"/>
    <property type="evidence" value="ECO:0007669"/>
    <property type="project" value="TreeGrafter"/>
</dbReference>
<proteinExistence type="predicted"/>
<dbReference type="RefSeq" id="WP_103682903.1">
    <property type="nucleotide sequence ID" value="NZ_PQGG01000007.1"/>
</dbReference>
<evidence type="ECO:0000256" key="2">
    <source>
        <dbReference type="PROSITE-ProRule" id="PRU00335"/>
    </source>
</evidence>
<feature type="domain" description="HTH tetR-type" evidence="3">
    <location>
        <begin position="9"/>
        <end position="69"/>
    </location>
</feature>
<dbReference type="PROSITE" id="PS50977">
    <property type="entry name" value="HTH_TETR_2"/>
    <property type="match status" value="1"/>
</dbReference>
<dbReference type="Proteomes" id="UP000237222">
    <property type="component" value="Unassembled WGS sequence"/>
</dbReference>
<feature type="DNA-binding region" description="H-T-H motif" evidence="2">
    <location>
        <begin position="32"/>
        <end position="51"/>
    </location>
</feature>
<dbReference type="InterPro" id="IPR050109">
    <property type="entry name" value="HTH-type_TetR-like_transc_reg"/>
</dbReference>
<sequence>MAIATPEKKKTKDRILDTALDLFNLEGEPNVTTNAIADELDMSPGNLHYHFKTKADLVQALFARFERKVSSLLILDKEEQVDIVEAWMKLSLLFEIMWVYRFAYRDLAQLLAKYPPLRRSTAQLLHRKISVAQQGCVILGISKDEVDVGALARNIVVLMTYWISFELACDVQGEDRSRFGRGAYQVTQLLLPHLDEAATQAIRSLAGEYLDV</sequence>
<reference evidence="4" key="1">
    <citation type="submission" date="2018-01" db="EMBL/GenBank/DDBJ databases">
        <authorList>
            <person name="Yu X.-D."/>
        </authorList>
    </citation>
    <scope>NUCLEOTIDE SEQUENCE</scope>
    <source>
        <strain evidence="4">ZX-21</strain>
    </source>
</reference>
<dbReference type="GO" id="GO:0003700">
    <property type="term" value="F:DNA-binding transcription factor activity"/>
    <property type="evidence" value="ECO:0007669"/>
    <property type="project" value="TreeGrafter"/>
</dbReference>
<protein>
    <submittedName>
        <fullName evidence="4">TetR family transcriptional regulator</fullName>
    </submittedName>
    <submittedName>
        <fullName evidence="5">TetR/AcrR family transcriptional regulator</fullName>
    </submittedName>
</protein>
<evidence type="ECO:0000313" key="4">
    <source>
        <dbReference type="EMBL" id="POP54143.1"/>
    </source>
</evidence>
<comment type="caution">
    <text evidence="4">The sequence shown here is derived from an EMBL/GenBank/DDBJ whole genome shotgun (WGS) entry which is preliminary data.</text>
</comment>
<dbReference type="EMBL" id="RHGB01000014">
    <property type="protein sequence ID" value="RNL60898.1"/>
    <property type="molecule type" value="Genomic_DNA"/>
</dbReference>
<dbReference type="PRINTS" id="PR00455">
    <property type="entry name" value="HTHTETR"/>
</dbReference>
<dbReference type="InterPro" id="IPR001647">
    <property type="entry name" value="HTH_TetR"/>
</dbReference>
<keyword evidence="1 2" id="KW-0238">DNA-binding</keyword>
<dbReference type="Pfam" id="PF13972">
    <property type="entry name" value="TetR"/>
    <property type="match status" value="1"/>
</dbReference>
<evidence type="ECO:0000313" key="5">
    <source>
        <dbReference type="EMBL" id="RNL60898.1"/>
    </source>
</evidence>
<dbReference type="Gene3D" id="1.10.357.10">
    <property type="entry name" value="Tetracycline Repressor, domain 2"/>
    <property type="match status" value="1"/>
</dbReference>
<dbReference type="AlphaFoldDB" id="A0A2S4HJI7"/>
<dbReference type="InterPro" id="IPR009057">
    <property type="entry name" value="Homeodomain-like_sf"/>
</dbReference>
<keyword evidence="7" id="KW-1185">Reference proteome</keyword>
<accession>A0A2S4HJI7</accession>
<dbReference type="InterPro" id="IPR025722">
    <property type="entry name" value="TetR"/>
</dbReference>
<name>A0A2S4HJI7_9GAMM</name>
<evidence type="ECO:0000256" key="1">
    <source>
        <dbReference type="ARBA" id="ARBA00023125"/>
    </source>
</evidence>
<evidence type="ECO:0000313" key="7">
    <source>
        <dbReference type="Proteomes" id="UP000274695"/>
    </source>
</evidence>